<dbReference type="GO" id="GO:0140662">
    <property type="term" value="F:ATP-dependent protein folding chaperone"/>
    <property type="evidence" value="ECO:0007669"/>
    <property type="project" value="InterPro"/>
</dbReference>
<evidence type="ECO:0000313" key="11">
    <source>
        <dbReference type="Proteomes" id="UP000077202"/>
    </source>
</evidence>
<dbReference type="SUPFAM" id="SSF54849">
    <property type="entry name" value="GroEL-intermediate domain like"/>
    <property type="match status" value="1"/>
</dbReference>
<name>A0A176WRC9_MARPO</name>
<sequence length="530" mass="57354">MFSTASLTLDRRTFKLLSQALQGAPIMACQALANIVKSSLGPVGLDKMLVDDIGDVTITNDGATILKMLEVEHPAAKVLVELAELQDREVGDGTTSVVIIAAELLKRANDLVRNKIHPTSIISGYRLAMRESCKYIEEKLATKVEKLGKECLINVAKTSMSSKIIGTDSDFFSKMVVEAVLAVKTVNDRGDVKYPIKAINVLKAHGKSARESYLLNGYALNTGRAAQGMPKRVGPARIACLDLNLQKMKMQMGVQVLVTDPRELEKIRDREADITKERIEKLLKAGANVILTTKGIDDMSLKSWSLHGGTTDSALLYCSFGDRILSAIAVRRVRKEDMRHVAKATGATQILTFADMEGGETFDASFLGHAEEVVEETVADDDVLLIKGAKSSRAVVAGGGAVEAALSVYLENLATTFGSREQLAIAEFAEALLVIPKVLAVNAAKDATELVAKLRAYHHNAQTKPDKAHLAASGLDLIKGVVRNNLDAGVIEPSMSKVKIIQFATEAAITILRIDDMIKLYKEDNQGEED</sequence>
<dbReference type="EMBL" id="LVLJ01000312">
    <property type="protein sequence ID" value="OAE34852.1"/>
    <property type="molecule type" value="Genomic_DNA"/>
</dbReference>
<keyword evidence="7 9" id="KW-0143">Chaperone</keyword>
<dbReference type="Gene3D" id="1.10.560.10">
    <property type="entry name" value="GroEL-like equatorial domain"/>
    <property type="match status" value="2"/>
</dbReference>
<evidence type="ECO:0000256" key="5">
    <source>
        <dbReference type="ARBA" id="ARBA00022741"/>
    </source>
</evidence>
<evidence type="ECO:0000256" key="6">
    <source>
        <dbReference type="ARBA" id="ARBA00022840"/>
    </source>
</evidence>
<proteinExistence type="inferred from homology"/>
<evidence type="ECO:0000256" key="3">
    <source>
        <dbReference type="ARBA" id="ARBA00014424"/>
    </source>
</evidence>
<dbReference type="InterPro" id="IPR027413">
    <property type="entry name" value="GROEL-like_equatorial_sf"/>
</dbReference>
<keyword evidence="5 9" id="KW-0547">Nucleotide-binding</keyword>
<dbReference type="GO" id="GO:0005524">
    <property type="term" value="F:ATP binding"/>
    <property type="evidence" value="ECO:0007669"/>
    <property type="project" value="UniProtKB-KW"/>
</dbReference>
<dbReference type="SUPFAM" id="SSF52029">
    <property type="entry name" value="GroEL apical domain-like"/>
    <property type="match status" value="1"/>
</dbReference>
<dbReference type="SUPFAM" id="SSF48592">
    <property type="entry name" value="GroEL equatorial domain-like"/>
    <property type="match status" value="1"/>
</dbReference>
<protein>
    <recommendedName>
        <fullName evidence="3">T-complex protein 1 subunit alpha</fullName>
    </recommendedName>
    <alternativeName>
        <fullName evidence="8">CCT-alpha</fullName>
    </alternativeName>
</protein>
<dbReference type="Proteomes" id="UP000077202">
    <property type="component" value="Unassembled WGS sequence"/>
</dbReference>
<dbReference type="PROSITE" id="PS00750">
    <property type="entry name" value="TCP1_1"/>
    <property type="match status" value="1"/>
</dbReference>
<keyword evidence="4" id="KW-0963">Cytoplasm</keyword>
<evidence type="ECO:0000313" key="10">
    <source>
        <dbReference type="EMBL" id="OAE34852.1"/>
    </source>
</evidence>
<gene>
    <name evidence="10" type="ORF">AXG93_2528s2210</name>
</gene>
<dbReference type="FunFam" id="1.10.560.10:FF:000070">
    <property type="entry name" value="Uncharacterized protein"/>
    <property type="match status" value="1"/>
</dbReference>
<dbReference type="Gene3D" id="3.30.260.10">
    <property type="entry name" value="TCP-1-like chaperonin intermediate domain"/>
    <property type="match status" value="1"/>
</dbReference>
<keyword evidence="6 9" id="KW-0067">ATP-binding</keyword>
<dbReference type="InterPro" id="IPR002423">
    <property type="entry name" value="Cpn60/GroEL/TCP-1"/>
</dbReference>
<evidence type="ECO:0000256" key="8">
    <source>
        <dbReference type="ARBA" id="ARBA00030049"/>
    </source>
</evidence>
<evidence type="ECO:0000256" key="9">
    <source>
        <dbReference type="RuleBase" id="RU004187"/>
    </source>
</evidence>
<organism evidence="10 11">
    <name type="scientific">Marchantia polymorpha subsp. ruderalis</name>
    <dbReference type="NCBI Taxonomy" id="1480154"/>
    <lineage>
        <taxon>Eukaryota</taxon>
        <taxon>Viridiplantae</taxon>
        <taxon>Streptophyta</taxon>
        <taxon>Embryophyta</taxon>
        <taxon>Marchantiophyta</taxon>
        <taxon>Marchantiopsida</taxon>
        <taxon>Marchantiidae</taxon>
        <taxon>Marchantiales</taxon>
        <taxon>Marchantiaceae</taxon>
        <taxon>Marchantia</taxon>
    </lineage>
</organism>
<dbReference type="PROSITE" id="PS00751">
    <property type="entry name" value="TCP1_2"/>
    <property type="match status" value="1"/>
</dbReference>
<dbReference type="PANTHER" id="PTHR11353">
    <property type="entry name" value="CHAPERONIN"/>
    <property type="match status" value="1"/>
</dbReference>
<evidence type="ECO:0000256" key="4">
    <source>
        <dbReference type="ARBA" id="ARBA00022490"/>
    </source>
</evidence>
<dbReference type="InterPro" id="IPR027409">
    <property type="entry name" value="GroEL-like_apical_dom_sf"/>
</dbReference>
<keyword evidence="11" id="KW-1185">Reference proteome</keyword>
<dbReference type="InterPro" id="IPR027410">
    <property type="entry name" value="TCP-1-like_intermed_sf"/>
</dbReference>
<dbReference type="InterPro" id="IPR012715">
    <property type="entry name" value="Chap_CCT_alpha"/>
</dbReference>
<evidence type="ECO:0000256" key="7">
    <source>
        <dbReference type="ARBA" id="ARBA00023186"/>
    </source>
</evidence>
<dbReference type="CDD" id="cd03335">
    <property type="entry name" value="TCP1_alpha"/>
    <property type="match status" value="1"/>
</dbReference>
<dbReference type="PRINTS" id="PR00304">
    <property type="entry name" value="TCOMPLEXTCP1"/>
</dbReference>
<dbReference type="PROSITE" id="PS00995">
    <property type="entry name" value="TCP1_3"/>
    <property type="match status" value="1"/>
</dbReference>
<dbReference type="GO" id="GO:0005737">
    <property type="term" value="C:cytoplasm"/>
    <property type="evidence" value="ECO:0007669"/>
    <property type="project" value="UniProtKB-SubCell"/>
</dbReference>
<dbReference type="InterPro" id="IPR002194">
    <property type="entry name" value="Chaperonin_TCP-1_CS"/>
</dbReference>
<dbReference type="GO" id="GO:0016887">
    <property type="term" value="F:ATP hydrolysis activity"/>
    <property type="evidence" value="ECO:0007669"/>
    <property type="project" value="InterPro"/>
</dbReference>
<evidence type="ECO:0000256" key="2">
    <source>
        <dbReference type="ARBA" id="ARBA00008020"/>
    </source>
</evidence>
<accession>A0A176WRC9</accession>
<comment type="similarity">
    <text evidence="2 9">Belongs to the TCP-1 chaperonin family.</text>
</comment>
<comment type="subcellular location">
    <subcellularLocation>
        <location evidence="1">Cytoplasm</location>
    </subcellularLocation>
</comment>
<reference evidence="10" key="1">
    <citation type="submission" date="2016-03" db="EMBL/GenBank/DDBJ databases">
        <title>Mechanisms controlling the formation of the plant cell surface in tip-growing cells are functionally conserved among land plants.</title>
        <authorList>
            <person name="Honkanen S."/>
            <person name="Jones V.A."/>
            <person name="Morieri G."/>
            <person name="Champion C."/>
            <person name="Hetherington A.J."/>
            <person name="Kelly S."/>
            <person name="Saint-Marcoux D."/>
            <person name="Proust H."/>
            <person name="Prescott H."/>
            <person name="Dolan L."/>
        </authorList>
    </citation>
    <scope>NUCLEOTIDE SEQUENCE [LARGE SCALE GENOMIC DNA]</scope>
    <source>
        <tissue evidence="10">Whole gametophyte</tissue>
    </source>
</reference>
<dbReference type="GO" id="GO:0051082">
    <property type="term" value="F:unfolded protein binding"/>
    <property type="evidence" value="ECO:0007669"/>
    <property type="project" value="InterPro"/>
</dbReference>
<comment type="caution">
    <text evidence="10">The sequence shown here is derived from an EMBL/GenBank/DDBJ whole genome shotgun (WGS) entry which is preliminary data.</text>
</comment>
<dbReference type="Gene3D" id="3.50.7.10">
    <property type="entry name" value="GroEL"/>
    <property type="match status" value="1"/>
</dbReference>
<evidence type="ECO:0000256" key="1">
    <source>
        <dbReference type="ARBA" id="ARBA00004496"/>
    </source>
</evidence>
<dbReference type="AlphaFoldDB" id="A0A176WRC9"/>
<dbReference type="Pfam" id="PF00118">
    <property type="entry name" value="Cpn60_TCP1"/>
    <property type="match status" value="1"/>
</dbReference>
<dbReference type="InterPro" id="IPR017998">
    <property type="entry name" value="Chaperone_TCP-1"/>
</dbReference>